<dbReference type="Proteomes" id="UP000000927">
    <property type="component" value="Chromosome"/>
</dbReference>
<dbReference type="EC" id="3.4.11.2" evidence="4"/>
<evidence type="ECO:0000256" key="9">
    <source>
        <dbReference type="ARBA" id="ARBA00022801"/>
    </source>
</evidence>
<dbReference type="AlphaFoldDB" id="D5EXG6"/>
<dbReference type="InterPro" id="IPR027268">
    <property type="entry name" value="Peptidase_M4/M1_CTD_sf"/>
</dbReference>
<organism evidence="14 15">
    <name type="scientific">Xylanibacter ruminicola (strain ATCC 19189 / DSM 19721 / CIP 105475 / JCM 8958 / 23)</name>
    <name type="common">Prevotella ruminicola</name>
    <dbReference type="NCBI Taxonomy" id="264731"/>
    <lineage>
        <taxon>Bacteria</taxon>
        <taxon>Pseudomonadati</taxon>
        <taxon>Bacteroidota</taxon>
        <taxon>Bacteroidia</taxon>
        <taxon>Bacteroidales</taxon>
        <taxon>Prevotellaceae</taxon>
        <taxon>Xylanibacter</taxon>
    </lineage>
</organism>
<name>D5EXG6_XYLR2</name>
<evidence type="ECO:0000256" key="11">
    <source>
        <dbReference type="ARBA" id="ARBA00023049"/>
    </source>
</evidence>
<dbReference type="InterPro" id="IPR014782">
    <property type="entry name" value="Peptidase_M1_dom"/>
</dbReference>
<proteinExistence type="inferred from homology"/>
<evidence type="ECO:0000256" key="3">
    <source>
        <dbReference type="ARBA" id="ARBA00010136"/>
    </source>
</evidence>
<dbReference type="GO" id="GO:0043171">
    <property type="term" value="P:peptide catabolic process"/>
    <property type="evidence" value="ECO:0007669"/>
    <property type="project" value="TreeGrafter"/>
</dbReference>
<dbReference type="Gene3D" id="2.60.40.1730">
    <property type="entry name" value="tricorn interacting facor f3 domain"/>
    <property type="match status" value="1"/>
</dbReference>
<comment type="catalytic activity">
    <reaction evidence="1">
        <text>Release of an N-terminal amino acid, Xaa-|-Yaa- from a peptide, amide or arylamide. Xaa is preferably Ala, but may be most amino acids including Pro (slow action). When a terminal hydrophobic residue is followed by a prolyl residue, the two may be released as an intact Xaa-Pro dipeptide.</text>
        <dbReference type="EC" id="3.4.11.2"/>
    </reaction>
</comment>
<keyword evidence="12" id="KW-0732">Signal</keyword>
<dbReference type="Pfam" id="PF01433">
    <property type="entry name" value="Peptidase_M1"/>
    <property type="match status" value="1"/>
</dbReference>
<evidence type="ECO:0000313" key="15">
    <source>
        <dbReference type="Proteomes" id="UP000000927"/>
    </source>
</evidence>
<dbReference type="HOGENOM" id="CLU_007335_0_0_10"/>
<dbReference type="InterPro" id="IPR042097">
    <property type="entry name" value="Aminopeptidase_N-like_N_sf"/>
</dbReference>
<dbReference type="GO" id="GO:0070006">
    <property type="term" value="F:metalloaminopeptidase activity"/>
    <property type="evidence" value="ECO:0007669"/>
    <property type="project" value="TreeGrafter"/>
</dbReference>
<comment type="similarity">
    <text evidence="3">Belongs to the peptidase M1 family.</text>
</comment>
<dbReference type="GO" id="GO:0016285">
    <property type="term" value="F:alanyl aminopeptidase activity"/>
    <property type="evidence" value="ECO:0007669"/>
    <property type="project" value="UniProtKB-EC"/>
</dbReference>
<evidence type="ECO:0000256" key="4">
    <source>
        <dbReference type="ARBA" id="ARBA00012564"/>
    </source>
</evidence>
<keyword evidence="10" id="KW-0862">Zinc</keyword>
<dbReference type="SUPFAM" id="SSF63737">
    <property type="entry name" value="Leukotriene A4 hydrolase N-terminal domain"/>
    <property type="match status" value="1"/>
</dbReference>
<keyword evidence="8" id="KW-0479">Metal-binding</keyword>
<evidence type="ECO:0000256" key="10">
    <source>
        <dbReference type="ARBA" id="ARBA00022833"/>
    </source>
</evidence>
<dbReference type="KEGG" id="pru:PRU_2662"/>
<evidence type="ECO:0000256" key="7">
    <source>
        <dbReference type="ARBA" id="ARBA00022670"/>
    </source>
</evidence>
<sequence length="840" mass="95379">MQANKNNNCMKAIKYLCLCMLSFFTLGVYAQADSRVGNITGILYQLTFNVPENPQAKVTGKATITFDTRTKQDVVLDFQGTPGNVLVYKGNKGKGKQASVKIQNNQIIIPGKLFKAGTNKVSLDFTSQDKAFVRSGSVLYTQVQADEGRALFPCFDVEGLRAQYQTTINAPAGWKAITVDISEKMAPSHYAFAVGKFNEKSSTVDGRTLRVFYTETDPAKVAQIDDVFKEVTKAMKWMEGYTGIANPYDKEGVVYILPSFQLGGLERRGAVALSEKTIFLGKKPSKEDLMKRTELIAHETAHIWFGNITAIDEPWAKEVLANFMASKITSSQYKKNEFEINFMNTYMRNAMNLDRTEVSHPIAGEYGDPHDPVWMYDHINYCKAPVMMRMLEDEMGAEAMQKGLQQCIKDHYLGHISWNQIVETLDKQAPGAGVRQFCDVWVNQKGMPIITTSFKNGDVIVSQTDPYGRGLCWRQKFELKVISNLGQSQTIKVDMQQPTMTFKQKSGAAPGYIIPNQDGRGYGRFTLDDNYVKILPMRLITTRNDLHRYTLLNLIHDNYLQGKLAPSHFGELFRFLGREKNPIIMETAIDQMHKIASDLTMQQRYTLELVIMDLLGENKTKECRQLVWRKLGTSAISPEVLNKLQTILDRHNESVLDEHDYMEIAYRLAITRPDRRQQILEKERARLTTDELRQEFDFVSRATDPIASNRVEVFKSLLKPENRQNEAWVLNTLRLLNSDVYEPQSNVYIVEGLKALPEIQKTNSLAFPSRWTRTLISSHKSAEAKTEVQKFLNSSAGFPANLKNYVYESAWVLMNQIPYVDKTVKAAPASAKKTVTKKRK</sequence>
<comment type="cofactor">
    <cofactor evidence="2">
        <name>Zn(2+)</name>
        <dbReference type="ChEBI" id="CHEBI:29105"/>
    </cofactor>
</comment>
<dbReference type="InterPro" id="IPR001930">
    <property type="entry name" value="Peptidase_M1"/>
</dbReference>
<dbReference type="GO" id="GO:0005615">
    <property type="term" value="C:extracellular space"/>
    <property type="evidence" value="ECO:0007669"/>
    <property type="project" value="TreeGrafter"/>
</dbReference>
<keyword evidence="15" id="KW-1185">Reference proteome</keyword>
<reference evidence="14 15" key="1">
    <citation type="journal article" date="2010" name="Microb. Ecol.">
        <title>Comparative genome analysis of Prevotella ruminicola and Prevotella bryantii: insights into their environmental niche.</title>
        <authorList>
            <consortium name="North American Consortium for Rumen Bacteria"/>
            <person name="Purushe J."/>
            <person name="Fouts D.E."/>
            <person name="Morrison M."/>
            <person name="White B.A."/>
            <person name="Mackie R.I."/>
            <person name="Coutinho P.M."/>
            <person name="Henrissat B."/>
            <person name="Nelson K.E."/>
        </authorList>
    </citation>
    <scope>NUCLEOTIDE SEQUENCE [LARGE SCALE GENOMIC DNA]</scope>
    <source>
        <strain evidence="15">ATCC 19189 / JCM 8958 / 23</strain>
    </source>
</reference>
<gene>
    <name evidence="14" type="ordered locus">PRU_2662</name>
</gene>
<dbReference type="eggNOG" id="COG0308">
    <property type="taxonomic scope" value="Bacteria"/>
</dbReference>
<dbReference type="SUPFAM" id="SSF55486">
    <property type="entry name" value="Metalloproteases ('zincins'), catalytic domain"/>
    <property type="match status" value="1"/>
</dbReference>
<dbReference type="GO" id="GO:0042277">
    <property type="term" value="F:peptide binding"/>
    <property type="evidence" value="ECO:0007669"/>
    <property type="project" value="TreeGrafter"/>
</dbReference>
<evidence type="ECO:0000256" key="1">
    <source>
        <dbReference type="ARBA" id="ARBA00000098"/>
    </source>
</evidence>
<protein>
    <recommendedName>
        <fullName evidence="5">Aminopeptidase N</fullName>
        <ecNumber evidence="4">3.4.11.2</ecNumber>
    </recommendedName>
</protein>
<evidence type="ECO:0000313" key="14">
    <source>
        <dbReference type="EMBL" id="ADE81312.1"/>
    </source>
</evidence>
<dbReference type="EMBL" id="CP002006">
    <property type="protein sequence ID" value="ADE81312.1"/>
    <property type="molecule type" value="Genomic_DNA"/>
</dbReference>
<dbReference type="GO" id="GO:0016020">
    <property type="term" value="C:membrane"/>
    <property type="evidence" value="ECO:0007669"/>
    <property type="project" value="TreeGrafter"/>
</dbReference>
<evidence type="ECO:0000259" key="13">
    <source>
        <dbReference type="Pfam" id="PF01433"/>
    </source>
</evidence>
<accession>D5EXG6</accession>
<evidence type="ECO:0000256" key="6">
    <source>
        <dbReference type="ARBA" id="ARBA00022438"/>
    </source>
</evidence>
<feature type="chain" id="PRO_5005671489" description="Aminopeptidase N" evidence="12">
    <location>
        <begin position="31"/>
        <end position="840"/>
    </location>
</feature>
<dbReference type="PANTHER" id="PTHR11533:SF174">
    <property type="entry name" value="PUROMYCIN-SENSITIVE AMINOPEPTIDASE-RELATED"/>
    <property type="match status" value="1"/>
</dbReference>
<evidence type="ECO:0000256" key="5">
    <source>
        <dbReference type="ARBA" id="ARBA00015611"/>
    </source>
</evidence>
<evidence type="ECO:0000256" key="8">
    <source>
        <dbReference type="ARBA" id="ARBA00022723"/>
    </source>
</evidence>
<dbReference type="PANTHER" id="PTHR11533">
    <property type="entry name" value="PROTEASE M1 ZINC METALLOPROTEASE"/>
    <property type="match status" value="1"/>
</dbReference>
<keyword evidence="9 14" id="KW-0378">Hydrolase</keyword>
<evidence type="ECO:0000256" key="2">
    <source>
        <dbReference type="ARBA" id="ARBA00001947"/>
    </source>
</evidence>
<keyword evidence="7" id="KW-0645">Protease</keyword>
<dbReference type="GO" id="GO:0008270">
    <property type="term" value="F:zinc ion binding"/>
    <property type="evidence" value="ECO:0007669"/>
    <property type="project" value="InterPro"/>
</dbReference>
<evidence type="ECO:0000256" key="12">
    <source>
        <dbReference type="SAM" id="SignalP"/>
    </source>
</evidence>
<feature type="domain" description="Peptidase M1 membrane alanine aminopeptidase" evidence="13">
    <location>
        <begin position="230"/>
        <end position="441"/>
    </location>
</feature>
<dbReference type="GO" id="GO:0006508">
    <property type="term" value="P:proteolysis"/>
    <property type="evidence" value="ECO:0007669"/>
    <property type="project" value="UniProtKB-KW"/>
</dbReference>
<dbReference type="STRING" id="264731.PRU_2662"/>
<keyword evidence="11" id="KW-0482">Metalloprotease</keyword>
<dbReference type="GO" id="GO:0005737">
    <property type="term" value="C:cytoplasm"/>
    <property type="evidence" value="ECO:0007669"/>
    <property type="project" value="TreeGrafter"/>
</dbReference>
<dbReference type="Gene3D" id="1.10.390.10">
    <property type="entry name" value="Neutral Protease Domain 2"/>
    <property type="match status" value="1"/>
</dbReference>
<dbReference type="InterPro" id="IPR050344">
    <property type="entry name" value="Peptidase_M1_aminopeptidases"/>
</dbReference>
<dbReference type="PRINTS" id="PR00756">
    <property type="entry name" value="ALADIPTASE"/>
</dbReference>
<feature type="signal peptide" evidence="12">
    <location>
        <begin position="1"/>
        <end position="30"/>
    </location>
</feature>
<keyword evidence="6" id="KW-0031">Aminopeptidase</keyword>